<evidence type="ECO:0000256" key="6">
    <source>
        <dbReference type="SAM" id="Phobius"/>
    </source>
</evidence>
<dbReference type="InterPro" id="IPR020846">
    <property type="entry name" value="MFS_dom"/>
</dbReference>
<accession>A0A316ESE9</accession>
<comment type="subcellular location">
    <subcellularLocation>
        <location evidence="1">Cell membrane</location>
        <topology evidence="1">Multi-pass membrane protein</topology>
    </subcellularLocation>
</comment>
<dbReference type="Gene3D" id="1.20.1250.20">
    <property type="entry name" value="MFS general substrate transporter like domains"/>
    <property type="match status" value="1"/>
</dbReference>
<feature type="transmembrane region" description="Helical" evidence="6">
    <location>
        <begin position="15"/>
        <end position="42"/>
    </location>
</feature>
<feature type="transmembrane region" description="Helical" evidence="6">
    <location>
        <begin position="209"/>
        <end position="234"/>
    </location>
</feature>
<dbReference type="InterPro" id="IPR011701">
    <property type="entry name" value="MFS"/>
</dbReference>
<feature type="transmembrane region" description="Helical" evidence="6">
    <location>
        <begin position="81"/>
        <end position="104"/>
    </location>
</feature>
<feature type="transmembrane region" description="Helical" evidence="6">
    <location>
        <begin position="324"/>
        <end position="347"/>
    </location>
</feature>
<keyword evidence="2" id="KW-1003">Cell membrane</keyword>
<keyword evidence="3 6" id="KW-0812">Transmembrane</keyword>
<keyword evidence="9" id="KW-1185">Reference proteome</keyword>
<dbReference type="SUPFAM" id="SSF103473">
    <property type="entry name" value="MFS general substrate transporter"/>
    <property type="match status" value="1"/>
</dbReference>
<evidence type="ECO:0000256" key="5">
    <source>
        <dbReference type="ARBA" id="ARBA00023136"/>
    </source>
</evidence>
<feature type="transmembrane region" description="Helical" evidence="6">
    <location>
        <begin position="272"/>
        <end position="291"/>
    </location>
</feature>
<gene>
    <name evidence="8" type="ORF">C7419_104163</name>
</gene>
<protein>
    <submittedName>
        <fullName evidence="8">Putative MFS family arabinose efflux permease</fullName>
    </submittedName>
</protein>
<dbReference type="InterPro" id="IPR036259">
    <property type="entry name" value="MFS_trans_sf"/>
</dbReference>
<sequence length="399" mass="40311">MNALAHRREADLKRVLLLLAPAIAIVVGTEFIVVGLLQRIAIDLGISLATAGQLTALFALAAAIAGPFVTLFAGRFATRNVLVAILAIYAVGNAVMALTSSFPLMLLARIAQGAALPAFISVGTAEVGRLAVAGKGKALARANLGFVLGVLIALPAGIALAEGANWRLPFVVLTAAPLIVAATLATLFPDTGPHVPPSTAHQLGLLRNGTFITHLALSIALMAAMFSAYTYLGVLLESAIGLDADGVALALLAFGIIGLGGNAIAGRVADRAPLLATAVMVTTLAISVIAASRSHGLLKAAVPLAIWGLTHTAGITLSQIRVTLAGAGAPAFAMTLNVSAANLGIALGASAGGWAVDQWGLPMLGVAPGMLALLVLLIAYGLANAAGLRLRFRRARAEA</sequence>
<keyword evidence="5 6" id="KW-0472">Membrane</keyword>
<dbReference type="EMBL" id="QGGT01000004">
    <property type="protein sequence ID" value="PWK33488.1"/>
    <property type="molecule type" value="Genomic_DNA"/>
</dbReference>
<dbReference type="Proteomes" id="UP000245754">
    <property type="component" value="Unassembled WGS sequence"/>
</dbReference>
<dbReference type="PANTHER" id="PTHR43124">
    <property type="entry name" value="PURINE EFFLUX PUMP PBUE"/>
    <property type="match status" value="1"/>
</dbReference>
<feature type="transmembrane region" description="Helical" evidence="6">
    <location>
        <begin position="359"/>
        <end position="383"/>
    </location>
</feature>
<dbReference type="GO" id="GO:0005886">
    <property type="term" value="C:plasma membrane"/>
    <property type="evidence" value="ECO:0007669"/>
    <property type="project" value="UniProtKB-SubCell"/>
</dbReference>
<dbReference type="AlphaFoldDB" id="A0A316ESE9"/>
<feature type="transmembrane region" description="Helical" evidence="6">
    <location>
        <begin position="246"/>
        <end position="265"/>
    </location>
</feature>
<dbReference type="PANTHER" id="PTHR43124:SF10">
    <property type="entry name" value="PURINE EFFLUX PUMP PBUE"/>
    <property type="match status" value="1"/>
</dbReference>
<evidence type="ECO:0000313" key="8">
    <source>
        <dbReference type="EMBL" id="PWK33488.1"/>
    </source>
</evidence>
<feature type="domain" description="Major facilitator superfamily (MFS) profile" evidence="7">
    <location>
        <begin position="15"/>
        <end position="387"/>
    </location>
</feature>
<dbReference type="CDD" id="cd17324">
    <property type="entry name" value="MFS_NepI_like"/>
    <property type="match status" value="1"/>
</dbReference>
<dbReference type="RefSeq" id="WP_109584596.1">
    <property type="nucleotide sequence ID" value="NZ_QGGT01000004.1"/>
</dbReference>
<keyword evidence="4 6" id="KW-1133">Transmembrane helix</keyword>
<evidence type="ECO:0000256" key="4">
    <source>
        <dbReference type="ARBA" id="ARBA00022989"/>
    </source>
</evidence>
<name>A0A316ESE9_9BURK</name>
<dbReference type="InterPro" id="IPR050189">
    <property type="entry name" value="MFS_Efflux_Transporters"/>
</dbReference>
<feature type="transmembrane region" description="Helical" evidence="6">
    <location>
        <begin position="54"/>
        <end position="74"/>
    </location>
</feature>
<evidence type="ECO:0000256" key="2">
    <source>
        <dbReference type="ARBA" id="ARBA00022475"/>
    </source>
</evidence>
<evidence type="ECO:0000256" key="3">
    <source>
        <dbReference type="ARBA" id="ARBA00022692"/>
    </source>
</evidence>
<feature type="transmembrane region" description="Helical" evidence="6">
    <location>
        <begin position="167"/>
        <end position="188"/>
    </location>
</feature>
<evidence type="ECO:0000313" key="9">
    <source>
        <dbReference type="Proteomes" id="UP000245754"/>
    </source>
</evidence>
<proteinExistence type="predicted"/>
<dbReference type="Pfam" id="PF07690">
    <property type="entry name" value="MFS_1"/>
    <property type="match status" value="1"/>
</dbReference>
<comment type="caution">
    <text evidence="8">The sequence shown here is derived from an EMBL/GenBank/DDBJ whole genome shotgun (WGS) entry which is preliminary data.</text>
</comment>
<dbReference type="PROSITE" id="PS50850">
    <property type="entry name" value="MFS"/>
    <property type="match status" value="1"/>
</dbReference>
<dbReference type="GO" id="GO:0022857">
    <property type="term" value="F:transmembrane transporter activity"/>
    <property type="evidence" value="ECO:0007669"/>
    <property type="project" value="InterPro"/>
</dbReference>
<organism evidence="8 9">
    <name type="scientific">Cupriavidus plantarum</name>
    <dbReference type="NCBI Taxonomy" id="942865"/>
    <lineage>
        <taxon>Bacteria</taxon>
        <taxon>Pseudomonadati</taxon>
        <taxon>Pseudomonadota</taxon>
        <taxon>Betaproteobacteria</taxon>
        <taxon>Burkholderiales</taxon>
        <taxon>Burkholderiaceae</taxon>
        <taxon>Cupriavidus</taxon>
    </lineage>
</organism>
<feature type="transmembrane region" description="Helical" evidence="6">
    <location>
        <begin position="144"/>
        <end position="161"/>
    </location>
</feature>
<evidence type="ECO:0000256" key="1">
    <source>
        <dbReference type="ARBA" id="ARBA00004651"/>
    </source>
</evidence>
<feature type="transmembrane region" description="Helical" evidence="6">
    <location>
        <begin position="297"/>
        <end position="317"/>
    </location>
</feature>
<reference evidence="8 9" key="1">
    <citation type="submission" date="2018-05" db="EMBL/GenBank/DDBJ databases">
        <title>Genomic Encyclopedia of Type Strains, Phase IV (KMG-V): Genome sequencing to study the core and pangenomes of soil and plant-associated prokaryotes.</title>
        <authorList>
            <person name="Whitman W."/>
        </authorList>
    </citation>
    <scope>NUCLEOTIDE SEQUENCE [LARGE SCALE GENOMIC DNA]</scope>
    <source>
        <strain evidence="8 9">SLV-132</strain>
    </source>
</reference>
<evidence type="ECO:0000259" key="7">
    <source>
        <dbReference type="PROSITE" id="PS50850"/>
    </source>
</evidence>